<proteinExistence type="predicted"/>
<evidence type="ECO:0000313" key="2">
    <source>
        <dbReference type="Proteomes" id="UP001374535"/>
    </source>
</evidence>
<reference evidence="1 2" key="1">
    <citation type="journal article" date="2023" name="Life. Sci Alliance">
        <title>Evolutionary insights into 3D genome organization and epigenetic landscape of Vigna mungo.</title>
        <authorList>
            <person name="Junaid A."/>
            <person name="Singh B."/>
            <person name="Bhatia S."/>
        </authorList>
    </citation>
    <scope>NUCLEOTIDE SEQUENCE [LARGE SCALE GENOMIC DNA]</scope>
    <source>
        <strain evidence="1">Urdbean</strain>
    </source>
</reference>
<sequence>MTRMEVNSPILMVESWWRAMGVFGGIFEVSKTVPFEESRSLSIHLPDSLRMERCLEEIPGSLMGRVLPFTTRPIRTADPGLKSRVSPWRGPCRISSRRIEASSSISK</sequence>
<keyword evidence="2" id="KW-1185">Reference proteome</keyword>
<gene>
    <name evidence="1" type="ORF">V8G54_002662</name>
</gene>
<accession>A0AAQ3P9N7</accession>
<dbReference type="EMBL" id="CP144700">
    <property type="protein sequence ID" value="WVZ24118.1"/>
    <property type="molecule type" value="Genomic_DNA"/>
</dbReference>
<protein>
    <submittedName>
        <fullName evidence="1">Uncharacterized protein</fullName>
    </submittedName>
</protein>
<organism evidence="1 2">
    <name type="scientific">Vigna mungo</name>
    <name type="common">Black gram</name>
    <name type="synonym">Phaseolus mungo</name>
    <dbReference type="NCBI Taxonomy" id="3915"/>
    <lineage>
        <taxon>Eukaryota</taxon>
        <taxon>Viridiplantae</taxon>
        <taxon>Streptophyta</taxon>
        <taxon>Embryophyta</taxon>
        <taxon>Tracheophyta</taxon>
        <taxon>Spermatophyta</taxon>
        <taxon>Magnoliopsida</taxon>
        <taxon>eudicotyledons</taxon>
        <taxon>Gunneridae</taxon>
        <taxon>Pentapetalae</taxon>
        <taxon>rosids</taxon>
        <taxon>fabids</taxon>
        <taxon>Fabales</taxon>
        <taxon>Fabaceae</taxon>
        <taxon>Papilionoideae</taxon>
        <taxon>50 kb inversion clade</taxon>
        <taxon>NPAAA clade</taxon>
        <taxon>indigoferoid/millettioid clade</taxon>
        <taxon>Phaseoleae</taxon>
        <taxon>Vigna</taxon>
    </lineage>
</organism>
<evidence type="ECO:0000313" key="1">
    <source>
        <dbReference type="EMBL" id="WVZ24118.1"/>
    </source>
</evidence>
<dbReference type="AlphaFoldDB" id="A0AAQ3P9N7"/>
<name>A0AAQ3P9N7_VIGMU</name>
<dbReference type="Proteomes" id="UP001374535">
    <property type="component" value="Chromosome 1"/>
</dbReference>